<reference evidence="2 3" key="1">
    <citation type="submission" date="2024-02" db="EMBL/GenBank/DDBJ databases">
        <authorList>
            <person name="Chen Y."/>
            <person name="Shah S."/>
            <person name="Dougan E. K."/>
            <person name="Thang M."/>
            <person name="Chan C."/>
        </authorList>
    </citation>
    <scope>NUCLEOTIDE SEQUENCE [LARGE SCALE GENOMIC DNA]</scope>
</reference>
<feature type="compositionally biased region" description="Basic and acidic residues" evidence="1">
    <location>
        <begin position="52"/>
        <end position="69"/>
    </location>
</feature>
<proteinExistence type="predicted"/>
<evidence type="ECO:0000256" key="1">
    <source>
        <dbReference type="SAM" id="MobiDB-lite"/>
    </source>
</evidence>
<accession>A0ABP0KS07</accession>
<gene>
    <name evidence="2" type="ORF">CCMP2556_LOCUS17576</name>
</gene>
<evidence type="ECO:0000313" key="3">
    <source>
        <dbReference type="Proteomes" id="UP001642484"/>
    </source>
</evidence>
<comment type="caution">
    <text evidence="2">The sequence shown here is derived from an EMBL/GenBank/DDBJ whole genome shotgun (WGS) entry which is preliminary data.</text>
</comment>
<evidence type="ECO:0000313" key="2">
    <source>
        <dbReference type="EMBL" id="CAK9029669.1"/>
    </source>
</evidence>
<feature type="region of interest" description="Disordered" evidence="1">
    <location>
        <begin position="50"/>
        <end position="69"/>
    </location>
</feature>
<feature type="region of interest" description="Disordered" evidence="1">
    <location>
        <begin position="85"/>
        <end position="120"/>
    </location>
</feature>
<feature type="non-terminal residue" evidence="2">
    <location>
        <position position="120"/>
    </location>
</feature>
<dbReference type="EMBL" id="CAXAMN010009747">
    <property type="protein sequence ID" value="CAK9029669.1"/>
    <property type="molecule type" value="Genomic_DNA"/>
</dbReference>
<protein>
    <recommendedName>
        <fullName evidence="4">Ribosome biogenesis protein NOP53</fullName>
    </recommendedName>
</protein>
<evidence type="ECO:0008006" key="4">
    <source>
        <dbReference type="Google" id="ProtNLM"/>
    </source>
</evidence>
<feature type="compositionally biased region" description="Basic and acidic residues" evidence="1">
    <location>
        <begin position="111"/>
        <end position="120"/>
    </location>
</feature>
<organism evidence="2 3">
    <name type="scientific">Durusdinium trenchii</name>
    <dbReference type="NCBI Taxonomy" id="1381693"/>
    <lineage>
        <taxon>Eukaryota</taxon>
        <taxon>Sar</taxon>
        <taxon>Alveolata</taxon>
        <taxon>Dinophyceae</taxon>
        <taxon>Suessiales</taxon>
        <taxon>Symbiodiniaceae</taxon>
        <taxon>Durusdinium</taxon>
    </lineage>
</organism>
<feature type="non-terminal residue" evidence="2">
    <location>
        <position position="1"/>
    </location>
</feature>
<name>A0ABP0KS07_9DINO</name>
<sequence length="120" mass="13561">GDDGPEKDKLLEQEARHNRDKRLKRFLAAGGSRKATTDKARGLLTEWPDALPQRRDKRTTAWKEEDMKAAAGREHYDRLAEAAADRLLAQLPSPSSEDLKEPSEVAAETEPEARQRQIED</sequence>
<keyword evidence="3" id="KW-1185">Reference proteome</keyword>
<dbReference type="Proteomes" id="UP001642484">
    <property type="component" value="Unassembled WGS sequence"/>
</dbReference>